<dbReference type="GeneID" id="37132662"/>
<protein>
    <submittedName>
        <fullName evidence="2">Uncharacterized protein</fullName>
    </submittedName>
</protein>
<sequence length="88" mass="10195">MMEKERCPWICTSARLTVAEPRKYRWFSIGRSVGLRTTQLRTPAAGLFRSAVWAIYFPFLISAVLLFLLSILLRSTNGGVSYFYTRFH</sequence>
<dbReference type="VEuPathDB" id="FungiDB:BO82DRAFT_125211"/>
<organism evidence="2 3">
    <name type="scientific">Aspergillus uvarum CBS 121591</name>
    <dbReference type="NCBI Taxonomy" id="1448315"/>
    <lineage>
        <taxon>Eukaryota</taxon>
        <taxon>Fungi</taxon>
        <taxon>Dikarya</taxon>
        <taxon>Ascomycota</taxon>
        <taxon>Pezizomycotina</taxon>
        <taxon>Eurotiomycetes</taxon>
        <taxon>Eurotiomycetidae</taxon>
        <taxon>Eurotiales</taxon>
        <taxon>Aspergillaceae</taxon>
        <taxon>Aspergillus</taxon>
        <taxon>Aspergillus subgen. Circumdati</taxon>
    </lineage>
</organism>
<name>A0A319C3Z3_9EURO</name>
<dbReference type="Proteomes" id="UP000248340">
    <property type="component" value="Unassembled WGS sequence"/>
</dbReference>
<evidence type="ECO:0000313" key="3">
    <source>
        <dbReference type="Proteomes" id="UP000248340"/>
    </source>
</evidence>
<feature type="transmembrane region" description="Helical" evidence="1">
    <location>
        <begin position="53"/>
        <end position="73"/>
    </location>
</feature>
<keyword evidence="1" id="KW-0812">Transmembrane</keyword>
<keyword evidence="1" id="KW-0472">Membrane</keyword>
<proteinExistence type="predicted"/>
<evidence type="ECO:0000256" key="1">
    <source>
        <dbReference type="SAM" id="Phobius"/>
    </source>
</evidence>
<gene>
    <name evidence="2" type="ORF">BO82DRAFT_125211</name>
</gene>
<dbReference type="RefSeq" id="XP_025490085.1">
    <property type="nucleotide sequence ID" value="XM_025629921.1"/>
</dbReference>
<evidence type="ECO:0000313" key="2">
    <source>
        <dbReference type="EMBL" id="PYH79885.1"/>
    </source>
</evidence>
<dbReference type="AlphaFoldDB" id="A0A319C3Z3"/>
<reference evidence="2 3" key="1">
    <citation type="submission" date="2016-12" db="EMBL/GenBank/DDBJ databases">
        <title>The genomes of Aspergillus section Nigri reveals drivers in fungal speciation.</title>
        <authorList>
            <consortium name="DOE Joint Genome Institute"/>
            <person name="Vesth T.C."/>
            <person name="Nybo J."/>
            <person name="Theobald S."/>
            <person name="Brandl J."/>
            <person name="Frisvad J.C."/>
            <person name="Nielsen K.F."/>
            <person name="Lyhne E.K."/>
            <person name="Kogle M.E."/>
            <person name="Kuo A."/>
            <person name="Riley R."/>
            <person name="Clum A."/>
            <person name="Nolan M."/>
            <person name="Lipzen A."/>
            <person name="Salamov A."/>
            <person name="Henrissat B."/>
            <person name="Wiebenga A."/>
            <person name="De Vries R.P."/>
            <person name="Grigoriev I.V."/>
            <person name="Mortensen U.H."/>
            <person name="Andersen M.R."/>
            <person name="Baker S.E."/>
        </authorList>
    </citation>
    <scope>NUCLEOTIDE SEQUENCE [LARGE SCALE GENOMIC DNA]</scope>
    <source>
        <strain evidence="2 3">CBS 121591</strain>
    </source>
</reference>
<accession>A0A319C3Z3</accession>
<dbReference type="EMBL" id="KZ821715">
    <property type="protein sequence ID" value="PYH79885.1"/>
    <property type="molecule type" value="Genomic_DNA"/>
</dbReference>
<keyword evidence="1" id="KW-1133">Transmembrane helix</keyword>
<keyword evidence="3" id="KW-1185">Reference proteome</keyword>